<organism evidence="1 2">
    <name type="scientific">Ophiobolus disseminans</name>
    <dbReference type="NCBI Taxonomy" id="1469910"/>
    <lineage>
        <taxon>Eukaryota</taxon>
        <taxon>Fungi</taxon>
        <taxon>Dikarya</taxon>
        <taxon>Ascomycota</taxon>
        <taxon>Pezizomycotina</taxon>
        <taxon>Dothideomycetes</taxon>
        <taxon>Pleosporomycetidae</taxon>
        <taxon>Pleosporales</taxon>
        <taxon>Pleosporineae</taxon>
        <taxon>Phaeosphaeriaceae</taxon>
        <taxon>Ophiobolus</taxon>
    </lineage>
</organism>
<dbReference type="Proteomes" id="UP000799424">
    <property type="component" value="Unassembled WGS sequence"/>
</dbReference>
<accession>A0A6A7AKH5</accession>
<evidence type="ECO:0000313" key="2">
    <source>
        <dbReference type="Proteomes" id="UP000799424"/>
    </source>
</evidence>
<protein>
    <recommendedName>
        <fullName evidence="3">F-box domain-containing protein</fullName>
    </recommendedName>
</protein>
<reference evidence="1" key="1">
    <citation type="journal article" date="2020" name="Stud. Mycol.">
        <title>101 Dothideomycetes genomes: a test case for predicting lifestyles and emergence of pathogens.</title>
        <authorList>
            <person name="Haridas S."/>
            <person name="Albert R."/>
            <person name="Binder M."/>
            <person name="Bloem J."/>
            <person name="Labutti K."/>
            <person name="Salamov A."/>
            <person name="Andreopoulos B."/>
            <person name="Baker S."/>
            <person name="Barry K."/>
            <person name="Bills G."/>
            <person name="Bluhm B."/>
            <person name="Cannon C."/>
            <person name="Castanera R."/>
            <person name="Culley D."/>
            <person name="Daum C."/>
            <person name="Ezra D."/>
            <person name="Gonzalez J."/>
            <person name="Henrissat B."/>
            <person name="Kuo A."/>
            <person name="Liang C."/>
            <person name="Lipzen A."/>
            <person name="Lutzoni F."/>
            <person name="Magnuson J."/>
            <person name="Mondo S."/>
            <person name="Nolan M."/>
            <person name="Ohm R."/>
            <person name="Pangilinan J."/>
            <person name="Park H.-J."/>
            <person name="Ramirez L."/>
            <person name="Alfaro M."/>
            <person name="Sun H."/>
            <person name="Tritt A."/>
            <person name="Yoshinaga Y."/>
            <person name="Zwiers L.-H."/>
            <person name="Turgeon B."/>
            <person name="Goodwin S."/>
            <person name="Spatafora J."/>
            <person name="Crous P."/>
            <person name="Grigoriev I."/>
        </authorList>
    </citation>
    <scope>NUCLEOTIDE SEQUENCE</scope>
    <source>
        <strain evidence="1">CBS 113818</strain>
    </source>
</reference>
<dbReference type="OrthoDB" id="3690645at2759"/>
<dbReference type="AlphaFoldDB" id="A0A6A7AKH5"/>
<name>A0A6A7AKH5_9PLEO</name>
<proteinExistence type="predicted"/>
<evidence type="ECO:0000313" key="1">
    <source>
        <dbReference type="EMBL" id="KAF2833760.1"/>
    </source>
</evidence>
<evidence type="ECO:0008006" key="3">
    <source>
        <dbReference type="Google" id="ProtNLM"/>
    </source>
</evidence>
<sequence>MSLQKRTTADIQSPFFRLPRELRDEIYKYALGSEPSIMTHGQSVVLVTRGTPDREDAATRTRSLPSWLQNSKTICSEALGVFGYTQTFAAIDFGVEQSLSRKRGYLEPRPKRNSLVFYANVIRNIAVRKVLWRTSTSTSEIDKKFLLALSRLSVDDINLTSVWISTGQPER</sequence>
<gene>
    <name evidence="1" type="ORF">CC86DRAFT_400364</name>
</gene>
<dbReference type="EMBL" id="MU006216">
    <property type="protein sequence ID" value="KAF2833760.1"/>
    <property type="molecule type" value="Genomic_DNA"/>
</dbReference>
<keyword evidence="2" id="KW-1185">Reference proteome</keyword>